<evidence type="ECO:0000256" key="2">
    <source>
        <dbReference type="ARBA" id="ARBA00022692"/>
    </source>
</evidence>
<organism evidence="7 8">
    <name type="scientific">Alicyclobacillus macrosporangiidus</name>
    <dbReference type="NCBI Taxonomy" id="392015"/>
    <lineage>
        <taxon>Bacteria</taxon>
        <taxon>Bacillati</taxon>
        <taxon>Bacillota</taxon>
        <taxon>Bacilli</taxon>
        <taxon>Bacillales</taxon>
        <taxon>Alicyclobacillaceae</taxon>
        <taxon>Alicyclobacillus</taxon>
    </lineage>
</organism>
<dbReference type="PANTHER" id="PTHR30474">
    <property type="entry name" value="CELL CYCLE PROTEIN"/>
    <property type="match status" value="1"/>
</dbReference>
<protein>
    <submittedName>
        <fullName evidence="7">Rod shape determining protein RodA</fullName>
    </submittedName>
</protein>
<dbReference type="AlphaFoldDB" id="A0A1I7FRB2"/>
<dbReference type="RefSeq" id="WP_074949008.1">
    <property type="nucleotide sequence ID" value="NZ_FPBV01000001.1"/>
</dbReference>
<name>A0A1I7FRB2_9BACL</name>
<keyword evidence="2 6" id="KW-0812">Transmembrane</keyword>
<feature type="transmembrane region" description="Helical" evidence="6">
    <location>
        <begin position="47"/>
        <end position="65"/>
    </location>
</feature>
<feature type="transmembrane region" description="Helical" evidence="6">
    <location>
        <begin position="12"/>
        <end position="35"/>
    </location>
</feature>
<proteinExistence type="predicted"/>
<evidence type="ECO:0000313" key="8">
    <source>
        <dbReference type="Proteomes" id="UP000183508"/>
    </source>
</evidence>
<evidence type="ECO:0000256" key="6">
    <source>
        <dbReference type="SAM" id="Phobius"/>
    </source>
</evidence>
<reference evidence="8" key="1">
    <citation type="submission" date="2016-10" db="EMBL/GenBank/DDBJ databases">
        <authorList>
            <person name="Varghese N."/>
        </authorList>
    </citation>
    <scope>NUCLEOTIDE SEQUENCE [LARGE SCALE GENOMIC DNA]</scope>
    <source>
        <strain evidence="8">DSM 17980</strain>
    </source>
</reference>
<keyword evidence="8" id="KW-1185">Reference proteome</keyword>
<feature type="transmembrane region" description="Helical" evidence="6">
    <location>
        <begin position="286"/>
        <end position="311"/>
    </location>
</feature>
<dbReference type="PANTHER" id="PTHR30474:SF1">
    <property type="entry name" value="PEPTIDOGLYCAN GLYCOSYLTRANSFERASE MRDB"/>
    <property type="match status" value="1"/>
</dbReference>
<feature type="transmembrane region" description="Helical" evidence="6">
    <location>
        <begin position="188"/>
        <end position="208"/>
    </location>
</feature>
<dbReference type="eggNOG" id="COG0772">
    <property type="taxonomic scope" value="Bacteria"/>
</dbReference>
<dbReference type="GO" id="GO:0051301">
    <property type="term" value="P:cell division"/>
    <property type="evidence" value="ECO:0007669"/>
    <property type="project" value="InterPro"/>
</dbReference>
<accession>A0A1I7FRB2</accession>
<comment type="subcellular location">
    <subcellularLocation>
        <location evidence="1">Membrane</location>
        <topology evidence="1">Multi-pass membrane protein</topology>
    </subcellularLocation>
</comment>
<dbReference type="STRING" id="392015.SAMN05421543_101407"/>
<feature type="transmembrane region" description="Helical" evidence="6">
    <location>
        <begin position="163"/>
        <end position="181"/>
    </location>
</feature>
<dbReference type="Pfam" id="PF01098">
    <property type="entry name" value="FTSW_RODA_SPOVE"/>
    <property type="match status" value="1"/>
</dbReference>
<evidence type="ECO:0000256" key="3">
    <source>
        <dbReference type="ARBA" id="ARBA00022960"/>
    </source>
</evidence>
<feature type="transmembrane region" description="Helical" evidence="6">
    <location>
        <begin position="323"/>
        <end position="342"/>
    </location>
</feature>
<keyword evidence="3" id="KW-0133">Cell shape</keyword>
<feature type="transmembrane region" description="Helical" evidence="6">
    <location>
        <begin position="77"/>
        <end position="95"/>
    </location>
</feature>
<dbReference type="GO" id="GO:0032153">
    <property type="term" value="C:cell division site"/>
    <property type="evidence" value="ECO:0007669"/>
    <property type="project" value="TreeGrafter"/>
</dbReference>
<evidence type="ECO:0000256" key="1">
    <source>
        <dbReference type="ARBA" id="ARBA00004141"/>
    </source>
</evidence>
<feature type="transmembrane region" description="Helical" evidence="6">
    <location>
        <begin position="362"/>
        <end position="384"/>
    </location>
</feature>
<dbReference type="GO" id="GO:0008360">
    <property type="term" value="P:regulation of cell shape"/>
    <property type="evidence" value="ECO:0007669"/>
    <property type="project" value="UniProtKB-KW"/>
</dbReference>
<gene>
    <name evidence="7" type="ORF">SAMN05421543_101407</name>
</gene>
<keyword evidence="5 6" id="KW-0472">Membrane</keyword>
<keyword evidence="4 6" id="KW-1133">Transmembrane helix</keyword>
<dbReference type="OrthoDB" id="9768187at2"/>
<dbReference type="PROSITE" id="PS51257">
    <property type="entry name" value="PROKAR_LIPOPROTEIN"/>
    <property type="match status" value="1"/>
</dbReference>
<dbReference type="InterPro" id="IPR001182">
    <property type="entry name" value="FtsW/RodA"/>
</dbReference>
<evidence type="ECO:0000256" key="5">
    <source>
        <dbReference type="ARBA" id="ARBA00023136"/>
    </source>
</evidence>
<evidence type="ECO:0000313" key="7">
    <source>
        <dbReference type="EMBL" id="SFU38681.1"/>
    </source>
</evidence>
<dbReference type="GO" id="GO:0015648">
    <property type="term" value="F:lipid-linked peptidoglycan transporter activity"/>
    <property type="evidence" value="ECO:0007669"/>
    <property type="project" value="TreeGrafter"/>
</dbReference>
<dbReference type="EMBL" id="FPBV01000001">
    <property type="protein sequence ID" value="SFU38681.1"/>
    <property type="molecule type" value="Genomic_DNA"/>
</dbReference>
<dbReference type="GO" id="GO:0005886">
    <property type="term" value="C:plasma membrane"/>
    <property type="evidence" value="ECO:0007669"/>
    <property type="project" value="TreeGrafter"/>
</dbReference>
<evidence type="ECO:0000256" key="4">
    <source>
        <dbReference type="ARBA" id="ARBA00022989"/>
    </source>
</evidence>
<sequence>MDILKRNLKELDFTLIGTVLALGAFGCLAVLAATYGKSGANMPSHPVAKQILWQTVGFVVMWFVVAYDYRSLRKWRWWLYGFSILLLLAVFARPAIQGAHAWLDFGPVSLQPSEFAKLTMIIAIAGHMANVDEQEFPDYGLRNTWQVFVLFAIPFVLTLKEPALGQALVMFAIAGTMYTVFARRSHFVVIIATIVVVVAGLVVVATQFPDKAQQFVNGVLVKHHLLKPFQADRIVTWLDPQYDPLNTGYNVRQAQIAVGSGQIFGEGLFNGIETRGGWVPNQWNDYIFTAIAEEFGFVGSSLLIFLFLVFLHRLVRIARTAQDTFGTYLVMGMVGMFAFQVFENIGMDMYLSPSTGITLPFISYGGSSVVANYVMVGLALSVSLRRRKLRFD</sequence>
<dbReference type="Proteomes" id="UP000183508">
    <property type="component" value="Unassembled WGS sequence"/>
</dbReference>